<gene>
    <name evidence="1" type="ORF">AMK59_5718</name>
</gene>
<feature type="non-terminal residue" evidence="1">
    <location>
        <position position="1"/>
    </location>
</feature>
<dbReference type="AlphaFoldDB" id="A0A0T6B1C6"/>
<sequence length="241" mass="26931">LIKKGLAQKAEESFLSKENHMKRENIQNSECSMTSSTVFEDDNFIESVDVEPPNKLACTKSFHLKGPYSPLEMQIYGMTESSLQKTVSIEGTSVNTVLLDTDPQDPHERLIVAVAVAESASAKSLHLRHTTVMPNIHGFSVLMALLFCPTMEPKPVLDGSRFGGILCGLGAHENSHRSMYSAHDMVFTLDTELTQDLLNEVNEIRYWMNMMARTMDCISNGMVSSLDIETCQREIKERILA</sequence>
<accession>A0A0T6B1C6</accession>
<name>A0A0T6B1C6_9SCAR</name>
<protein>
    <submittedName>
        <fullName evidence="1">Uncharacterized protein</fullName>
    </submittedName>
</protein>
<dbReference type="EMBL" id="LJIG01016232">
    <property type="protein sequence ID" value="KRT81219.1"/>
    <property type="molecule type" value="Genomic_DNA"/>
</dbReference>
<dbReference type="Proteomes" id="UP000051574">
    <property type="component" value="Unassembled WGS sequence"/>
</dbReference>
<keyword evidence="2" id="KW-1185">Reference proteome</keyword>
<reference evidence="1 2" key="1">
    <citation type="submission" date="2015-09" db="EMBL/GenBank/DDBJ databases">
        <title>Draft genome of the scarab beetle Oryctes borbonicus.</title>
        <authorList>
            <person name="Meyer J.M."/>
            <person name="Markov G.V."/>
            <person name="Baskaran P."/>
            <person name="Herrmann M."/>
            <person name="Sommer R.J."/>
            <person name="Roedelsperger C."/>
        </authorList>
    </citation>
    <scope>NUCLEOTIDE SEQUENCE [LARGE SCALE GENOMIC DNA]</scope>
    <source>
        <strain evidence="1">OB123</strain>
        <tissue evidence="1">Whole animal</tissue>
    </source>
</reference>
<organism evidence="1 2">
    <name type="scientific">Oryctes borbonicus</name>
    <dbReference type="NCBI Taxonomy" id="1629725"/>
    <lineage>
        <taxon>Eukaryota</taxon>
        <taxon>Metazoa</taxon>
        <taxon>Ecdysozoa</taxon>
        <taxon>Arthropoda</taxon>
        <taxon>Hexapoda</taxon>
        <taxon>Insecta</taxon>
        <taxon>Pterygota</taxon>
        <taxon>Neoptera</taxon>
        <taxon>Endopterygota</taxon>
        <taxon>Coleoptera</taxon>
        <taxon>Polyphaga</taxon>
        <taxon>Scarabaeiformia</taxon>
        <taxon>Scarabaeidae</taxon>
        <taxon>Dynastinae</taxon>
        <taxon>Oryctes</taxon>
    </lineage>
</organism>
<proteinExistence type="predicted"/>
<evidence type="ECO:0000313" key="2">
    <source>
        <dbReference type="Proteomes" id="UP000051574"/>
    </source>
</evidence>
<dbReference type="OrthoDB" id="66977at2759"/>
<comment type="caution">
    <text evidence="1">The sequence shown here is derived from an EMBL/GenBank/DDBJ whole genome shotgun (WGS) entry which is preliminary data.</text>
</comment>
<evidence type="ECO:0000313" key="1">
    <source>
        <dbReference type="EMBL" id="KRT81219.1"/>
    </source>
</evidence>